<comment type="cofactor">
    <cofactor evidence="11">
        <name>Mg(2+)</name>
        <dbReference type="ChEBI" id="CHEBI:18420"/>
    </cofactor>
    <text evidence="11">Binds 2 magnesium ions per tetramer.</text>
</comment>
<dbReference type="InterPro" id="IPR036690">
    <property type="entry name" value="Fdx_antiC-bd_sf"/>
</dbReference>
<dbReference type="InterPro" id="IPR005121">
    <property type="entry name" value="Fdx_antiC-bd"/>
</dbReference>
<evidence type="ECO:0000256" key="7">
    <source>
        <dbReference type="ARBA" id="ARBA00022842"/>
    </source>
</evidence>
<reference evidence="15" key="1">
    <citation type="submission" date="2017-09" db="EMBL/GenBank/DDBJ databases">
        <title>Depth-based differentiation of microbial function through sediment-hosted aquifers and enrichment of novel symbionts in the deep terrestrial subsurface.</title>
        <authorList>
            <person name="Probst A.J."/>
            <person name="Ladd B."/>
            <person name="Jarett J.K."/>
            <person name="Geller-Mcgrath D.E."/>
            <person name="Sieber C.M.K."/>
            <person name="Emerson J.B."/>
            <person name="Anantharaman K."/>
            <person name="Thomas B.C."/>
            <person name="Malmstrom R."/>
            <person name="Stieglmeier M."/>
            <person name="Klingl A."/>
            <person name="Woyke T."/>
            <person name="Ryan C.M."/>
            <person name="Banfield J.F."/>
        </authorList>
    </citation>
    <scope>NUCLEOTIDE SEQUENCE [LARGE SCALE GENOMIC DNA]</scope>
</reference>
<dbReference type="InterPro" id="IPR009061">
    <property type="entry name" value="DNA-bd_dom_put_sf"/>
</dbReference>
<feature type="domain" description="FDX-ACB" evidence="12">
    <location>
        <begin position="587"/>
        <end position="671"/>
    </location>
</feature>
<evidence type="ECO:0000259" key="13">
    <source>
        <dbReference type="PROSITE" id="PS51483"/>
    </source>
</evidence>
<dbReference type="GO" id="GO:0004826">
    <property type="term" value="F:phenylalanine-tRNA ligase activity"/>
    <property type="evidence" value="ECO:0007669"/>
    <property type="project" value="UniProtKB-UniRule"/>
</dbReference>
<keyword evidence="4 11" id="KW-0479">Metal-binding</keyword>
<proteinExistence type="inferred from homology"/>
<dbReference type="InterPro" id="IPR041616">
    <property type="entry name" value="PheRS_beta_core"/>
</dbReference>
<dbReference type="Pfam" id="PF17759">
    <property type="entry name" value="tRNA_synthFbeta"/>
    <property type="match status" value="1"/>
</dbReference>
<feature type="binding site" evidence="11">
    <location>
        <position position="359"/>
    </location>
    <ligand>
        <name>Mg(2+)</name>
        <dbReference type="ChEBI" id="CHEBI:18420"/>
        <note>shared with alpha subunit</note>
    </ligand>
</feature>
<dbReference type="InterPro" id="IPR005146">
    <property type="entry name" value="B3/B4_tRNA-bd"/>
</dbReference>
<evidence type="ECO:0000313" key="14">
    <source>
        <dbReference type="EMBL" id="PIS15383.1"/>
    </source>
</evidence>
<dbReference type="Gene3D" id="3.30.70.380">
    <property type="entry name" value="Ferrodoxin-fold anticodon-binding domain"/>
    <property type="match status" value="1"/>
</dbReference>
<keyword evidence="8 11" id="KW-0648">Protein biosynthesis</keyword>
<dbReference type="AlphaFoldDB" id="A0A2H0WRW5"/>
<dbReference type="GO" id="GO:0009328">
    <property type="term" value="C:phenylalanine-tRNA ligase complex"/>
    <property type="evidence" value="ECO:0007669"/>
    <property type="project" value="TreeGrafter"/>
</dbReference>
<dbReference type="InterPro" id="IPR045864">
    <property type="entry name" value="aa-tRNA-synth_II/BPL/LPL"/>
</dbReference>
<dbReference type="PANTHER" id="PTHR10947:SF0">
    <property type="entry name" value="PHENYLALANINE--TRNA LIGASE BETA SUBUNIT"/>
    <property type="match status" value="1"/>
</dbReference>
<evidence type="ECO:0000256" key="5">
    <source>
        <dbReference type="ARBA" id="ARBA00022741"/>
    </source>
</evidence>
<feature type="binding site" evidence="11">
    <location>
        <position position="350"/>
    </location>
    <ligand>
        <name>Mg(2+)</name>
        <dbReference type="ChEBI" id="CHEBI:18420"/>
        <note>shared with alpha subunit</note>
    </ligand>
</feature>
<dbReference type="SMART" id="SM00873">
    <property type="entry name" value="B3_4"/>
    <property type="match status" value="1"/>
</dbReference>
<keyword evidence="3 11" id="KW-0436">Ligase</keyword>
<comment type="subcellular location">
    <subcellularLocation>
        <location evidence="11">Cytoplasm</location>
    </subcellularLocation>
</comment>
<keyword evidence="6 11" id="KW-0067">ATP-binding</keyword>
<keyword evidence="11" id="KW-0963">Cytoplasm</keyword>
<keyword evidence="9 11" id="KW-0030">Aminoacyl-tRNA synthetase</keyword>
<dbReference type="InterPro" id="IPR045060">
    <property type="entry name" value="Phe-tRNA-ligase_IIc_bsu"/>
</dbReference>
<comment type="similarity">
    <text evidence="1 11">Belongs to the phenylalanyl-tRNA synthetase beta subunit family. Type 1 subfamily.</text>
</comment>
<evidence type="ECO:0000256" key="4">
    <source>
        <dbReference type="ARBA" id="ARBA00022723"/>
    </source>
</evidence>
<protein>
    <recommendedName>
        <fullName evidence="11">Phenylalanine--tRNA ligase beta subunit</fullName>
        <ecNumber evidence="11">6.1.1.20</ecNumber>
    </recommendedName>
    <alternativeName>
        <fullName evidence="11">Phenylalanyl-tRNA synthetase beta subunit</fullName>
        <shortName evidence="11">PheRS</shortName>
    </alternativeName>
</protein>
<dbReference type="SUPFAM" id="SSF55681">
    <property type="entry name" value="Class II aaRS and biotin synthetases"/>
    <property type="match status" value="1"/>
</dbReference>
<dbReference type="PROSITE" id="PS51447">
    <property type="entry name" value="FDX_ACB"/>
    <property type="match status" value="1"/>
</dbReference>
<feature type="domain" description="B5" evidence="13">
    <location>
        <begin position="295"/>
        <end position="372"/>
    </location>
</feature>
<dbReference type="GO" id="GO:0005524">
    <property type="term" value="F:ATP binding"/>
    <property type="evidence" value="ECO:0007669"/>
    <property type="project" value="UniProtKB-UniRule"/>
</dbReference>
<dbReference type="Gene3D" id="3.30.56.10">
    <property type="match status" value="2"/>
</dbReference>
<feature type="binding site" evidence="11">
    <location>
        <position position="360"/>
    </location>
    <ligand>
        <name>Mg(2+)</name>
        <dbReference type="ChEBI" id="CHEBI:18420"/>
        <note>shared with alpha subunit</note>
    </ligand>
</feature>
<evidence type="ECO:0000313" key="15">
    <source>
        <dbReference type="Proteomes" id="UP000231282"/>
    </source>
</evidence>
<name>A0A2H0WRW5_9BACT</name>
<dbReference type="GO" id="GO:0003723">
    <property type="term" value="F:RNA binding"/>
    <property type="evidence" value="ECO:0007669"/>
    <property type="project" value="InterPro"/>
</dbReference>
<dbReference type="Pfam" id="PF03484">
    <property type="entry name" value="B5"/>
    <property type="match status" value="1"/>
</dbReference>
<dbReference type="Pfam" id="PF03147">
    <property type="entry name" value="FDX-ACB"/>
    <property type="match status" value="1"/>
</dbReference>
<dbReference type="SUPFAM" id="SSF56037">
    <property type="entry name" value="PheT/TilS domain"/>
    <property type="match status" value="1"/>
</dbReference>
<dbReference type="InterPro" id="IPR004532">
    <property type="entry name" value="Phe-tRNA-ligase_IIc_bsu_bact"/>
</dbReference>
<accession>A0A2H0WRW5</accession>
<keyword evidence="7 11" id="KW-0460">Magnesium</keyword>
<feature type="binding site" evidence="11">
    <location>
        <position position="356"/>
    </location>
    <ligand>
        <name>Mg(2+)</name>
        <dbReference type="ChEBI" id="CHEBI:18420"/>
        <note>shared with alpha subunit</note>
    </ligand>
</feature>
<comment type="caution">
    <text evidence="14">The sequence shown here is derived from an EMBL/GenBank/DDBJ whole genome shotgun (WGS) entry which is preliminary data.</text>
</comment>
<evidence type="ECO:0000256" key="8">
    <source>
        <dbReference type="ARBA" id="ARBA00022917"/>
    </source>
</evidence>
<organism evidence="14 15">
    <name type="scientific">Candidatus Shapirobacteria bacterium CG09_land_8_20_14_0_10_38_17</name>
    <dbReference type="NCBI Taxonomy" id="1974884"/>
    <lineage>
        <taxon>Bacteria</taxon>
        <taxon>Candidatus Shapironibacteriota</taxon>
    </lineage>
</organism>
<comment type="subunit">
    <text evidence="2 11">Tetramer of two alpha and two beta subunits.</text>
</comment>
<dbReference type="PANTHER" id="PTHR10947">
    <property type="entry name" value="PHENYLALANYL-TRNA SYNTHETASE BETA CHAIN AND LEUCINE-RICH REPEAT-CONTAINING PROTEIN 47"/>
    <property type="match status" value="1"/>
</dbReference>
<dbReference type="Gene3D" id="3.50.40.10">
    <property type="entry name" value="Phenylalanyl-trna Synthetase, Chain B, domain 3"/>
    <property type="match status" value="1"/>
</dbReference>
<dbReference type="Pfam" id="PF03483">
    <property type="entry name" value="B3_4"/>
    <property type="match status" value="1"/>
</dbReference>
<keyword evidence="5 11" id="KW-0547">Nucleotide-binding</keyword>
<dbReference type="SMART" id="SM00874">
    <property type="entry name" value="B5"/>
    <property type="match status" value="1"/>
</dbReference>
<evidence type="ECO:0000259" key="12">
    <source>
        <dbReference type="PROSITE" id="PS51447"/>
    </source>
</evidence>
<dbReference type="NCBIfam" id="TIGR00472">
    <property type="entry name" value="pheT_bact"/>
    <property type="match status" value="1"/>
</dbReference>
<dbReference type="PROSITE" id="PS51483">
    <property type="entry name" value="B5"/>
    <property type="match status" value="1"/>
</dbReference>
<evidence type="ECO:0000256" key="2">
    <source>
        <dbReference type="ARBA" id="ARBA00011209"/>
    </source>
</evidence>
<gene>
    <name evidence="11 14" type="primary">pheT</name>
    <name evidence="14" type="ORF">COT63_00270</name>
</gene>
<dbReference type="GO" id="GO:0000287">
    <property type="term" value="F:magnesium ion binding"/>
    <property type="evidence" value="ECO:0007669"/>
    <property type="project" value="UniProtKB-UniRule"/>
</dbReference>
<evidence type="ECO:0000256" key="6">
    <source>
        <dbReference type="ARBA" id="ARBA00022840"/>
    </source>
</evidence>
<evidence type="ECO:0000256" key="1">
    <source>
        <dbReference type="ARBA" id="ARBA00008653"/>
    </source>
</evidence>
<dbReference type="EC" id="6.1.1.20" evidence="11"/>
<evidence type="ECO:0000256" key="3">
    <source>
        <dbReference type="ARBA" id="ARBA00022598"/>
    </source>
</evidence>
<comment type="catalytic activity">
    <reaction evidence="10 11">
        <text>tRNA(Phe) + L-phenylalanine + ATP = L-phenylalanyl-tRNA(Phe) + AMP + diphosphate + H(+)</text>
        <dbReference type="Rhea" id="RHEA:19413"/>
        <dbReference type="Rhea" id="RHEA-COMP:9668"/>
        <dbReference type="Rhea" id="RHEA-COMP:9699"/>
        <dbReference type="ChEBI" id="CHEBI:15378"/>
        <dbReference type="ChEBI" id="CHEBI:30616"/>
        <dbReference type="ChEBI" id="CHEBI:33019"/>
        <dbReference type="ChEBI" id="CHEBI:58095"/>
        <dbReference type="ChEBI" id="CHEBI:78442"/>
        <dbReference type="ChEBI" id="CHEBI:78531"/>
        <dbReference type="ChEBI" id="CHEBI:456215"/>
        <dbReference type="EC" id="6.1.1.20"/>
    </reaction>
</comment>
<evidence type="ECO:0000256" key="9">
    <source>
        <dbReference type="ARBA" id="ARBA00023146"/>
    </source>
</evidence>
<dbReference type="Proteomes" id="UP000231282">
    <property type="component" value="Unassembled WGS sequence"/>
</dbReference>
<dbReference type="SMART" id="SM00896">
    <property type="entry name" value="FDX-ACB"/>
    <property type="match status" value="1"/>
</dbReference>
<dbReference type="InterPro" id="IPR005147">
    <property type="entry name" value="tRNA_synthase_B5-dom"/>
</dbReference>
<dbReference type="GO" id="GO:0006432">
    <property type="term" value="P:phenylalanyl-tRNA aminoacylation"/>
    <property type="evidence" value="ECO:0007669"/>
    <property type="project" value="UniProtKB-UniRule"/>
</dbReference>
<dbReference type="Gene3D" id="3.30.930.10">
    <property type="entry name" value="Bira Bifunctional Protein, Domain 2"/>
    <property type="match status" value="1"/>
</dbReference>
<dbReference type="EMBL" id="PEZH01000006">
    <property type="protein sequence ID" value="PIS15383.1"/>
    <property type="molecule type" value="Genomic_DNA"/>
</dbReference>
<dbReference type="InterPro" id="IPR020825">
    <property type="entry name" value="Phe-tRNA_synthase-like_B3/B4"/>
</dbReference>
<dbReference type="SUPFAM" id="SSF46955">
    <property type="entry name" value="Putative DNA-binding domain"/>
    <property type="match status" value="2"/>
</dbReference>
<evidence type="ECO:0000256" key="10">
    <source>
        <dbReference type="ARBA" id="ARBA00049255"/>
    </source>
</evidence>
<evidence type="ECO:0000256" key="11">
    <source>
        <dbReference type="HAMAP-Rule" id="MF_00283"/>
    </source>
</evidence>
<dbReference type="SUPFAM" id="SSF54991">
    <property type="entry name" value="Anticodon-binding domain of PheRS"/>
    <property type="match status" value="1"/>
</dbReference>
<sequence>MNILIPVSWLREFIKTKATTPQIANYLSLCSQSVERVHRWKNDSVLEIEITSNRPDCLSVIGLARELNAILPRFGFSTKLTLPKKQKITLPSRKCPLKIKINPPSICPRFTAILIENVKIGPSPKLIQERLYKIGLRPLNNVIDVSNYLMFETGQPIHTFDYDKIAGQTMIMRLSQKGEKVITLDGVERTMPGGDIVIEDGAGRLIDLCGIMGAKNSAIDRNTRRVLFFVQSYNPQLIRRTSILLGHRTEAAVRFERGIDLENILPVVLRGAKMIEKLSGGKITSSMIDLYHQKQKSTKVSLSFGFVQKIIGEKIEHQLMIEILTNLGFKLLKKDSRQAQFLVPTWRIHDVGIEEDLIEEIARLYGYFNLKSQIPPLPPIIDLRMQKKTTKGKFSPLFYWRERAKDYLRYQGFWETYSYSFISKKLINKAQINKEEHLVLKNPLSQDLKFMRRSLIPSLLDILSQNQAQFPQEKIFEIANIYLPRKKNLPYENLCLTGLVTTKNFSKTKGIIEGLLQDLGIINYQFIPQGPTTAKIYVNKKHIGQLGLVKSAILDNFKIEKDVISFTLDIDQISQLATKQKIYAPLSKYPPVVEDLTLIFSPKTYLGPVIHSIESISPLIKNAQIIDSFDCSRTFRLTYQNPRRSLTLAEIKEIREKIVKEIKEKFGAKVRQ</sequence>
<dbReference type="HAMAP" id="MF_00283">
    <property type="entry name" value="Phe_tRNA_synth_beta1"/>
    <property type="match status" value="1"/>
</dbReference>